<dbReference type="AlphaFoldDB" id="A0A314Z132"/>
<protein>
    <submittedName>
        <fullName evidence="1">Uncharacterized protein</fullName>
    </submittedName>
</protein>
<evidence type="ECO:0000313" key="1">
    <source>
        <dbReference type="EMBL" id="PQQ10858.1"/>
    </source>
</evidence>
<evidence type="ECO:0000313" key="2">
    <source>
        <dbReference type="Proteomes" id="UP000250321"/>
    </source>
</evidence>
<dbReference type="EMBL" id="PJQY01000457">
    <property type="protein sequence ID" value="PQQ10858.1"/>
    <property type="molecule type" value="Genomic_DNA"/>
</dbReference>
<dbReference type="Proteomes" id="UP000250321">
    <property type="component" value="Unassembled WGS sequence"/>
</dbReference>
<comment type="caution">
    <text evidence="1">The sequence shown here is derived from an EMBL/GenBank/DDBJ whole genome shotgun (WGS) entry which is preliminary data.</text>
</comment>
<proteinExistence type="predicted"/>
<reference evidence="1 2" key="1">
    <citation type="submission" date="2018-02" db="EMBL/GenBank/DDBJ databases">
        <title>Draft genome of wild Prunus yedoensis var. nudiflora.</title>
        <authorList>
            <person name="Baek S."/>
            <person name="Kim J.-H."/>
            <person name="Choi K."/>
            <person name="Kim G.-B."/>
            <person name="Cho A."/>
            <person name="Jang H."/>
            <person name="Shin C.-H."/>
            <person name="Yu H.-J."/>
            <person name="Mun J.-H."/>
        </authorList>
    </citation>
    <scope>NUCLEOTIDE SEQUENCE [LARGE SCALE GENOMIC DNA]</scope>
    <source>
        <strain evidence="2">cv. Jeju island</strain>
        <tissue evidence="1">Leaf</tissue>
    </source>
</reference>
<keyword evidence="2" id="KW-1185">Reference proteome</keyword>
<organism evidence="1 2">
    <name type="scientific">Prunus yedoensis var. nudiflora</name>
    <dbReference type="NCBI Taxonomy" id="2094558"/>
    <lineage>
        <taxon>Eukaryota</taxon>
        <taxon>Viridiplantae</taxon>
        <taxon>Streptophyta</taxon>
        <taxon>Embryophyta</taxon>
        <taxon>Tracheophyta</taxon>
        <taxon>Spermatophyta</taxon>
        <taxon>Magnoliopsida</taxon>
        <taxon>eudicotyledons</taxon>
        <taxon>Gunneridae</taxon>
        <taxon>Pentapetalae</taxon>
        <taxon>rosids</taxon>
        <taxon>fabids</taxon>
        <taxon>Rosales</taxon>
        <taxon>Rosaceae</taxon>
        <taxon>Amygdaloideae</taxon>
        <taxon>Amygdaleae</taxon>
        <taxon>Prunus</taxon>
    </lineage>
</organism>
<sequence>MNPSHVVYGACMRDCGVEGYRGPQGPRKLLDNGDFGLATWEHQSPSPLLRVLQCGHFPNTIALPIGNKPFPALPITRWKQAFSSTLYYPLETSHFEHFLLPIGNNQFMVPSFACWKIACPSAPFYPLEISWFQHLSLPIGNQREPSRSINWGSFAQPKPTSLGCCMLLNNHENPSSFIFLAAASIPAAIPAFNLHILTVASIPAAVNQRLLVAQAPQQPSNHFPFSLWLLQAFQQPSQLFLNHYNQDFPSSSYPFKL</sequence>
<accession>A0A314Z132</accession>
<gene>
    <name evidence="1" type="ORF">Pyn_21527</name>
</gene>
<name>A0A314Z132_PRUYE</name>